<evidence type="ECO:0000259" key="5">
    <source>
        <dbReference type="PROSITE" id="PS50076"/>
    </source>
</evidence>
<dbReference type="InterPro" id="IPR001623">
    <property type="entry name" value="DnaJ_domain"/>
</dbReference>
<evidence type="ECO:0000256" key="4">
    <source>
        <dbReference type="SAM" id="Phobius"/>
    </source>
</evidence>
<dbReference type="SUPFAM" id="SSF46565">
    <property type="entry name" value="Chaperone J-domain"/>
    <property type="match status" value="1"/>
</dbReference>
<feature type="transmembrane region" description="Helical" evidence="4">
    <location>
        <begin position="629"/>
        <end position="649"/>
    </location>
</feature>
<dbReference type="Proteomes" id="UP000325218">
    <property type="component" value="Unassembled WGS sequence"/>
</dbReference>
<keyword evidence="1" id="KW-0235">DNA replication</keyword>
<comment type="caution">
    <text evidence="6">The sequence shown here is derived from an EMBL/GenBank/DDBJ whole genome shotgun (WGS) entry which is preliminary data.</text>
</comment>
<keyword evidence="3" id="KW-0802">TPR repeat</keyword>
<organism evidence="6 7">
    <name type="scientific">Paenibacillus faecis</name>
    <dbReference type="NCBI Taxonomy" id="862114"/>
    <lineage>
        <taxon>Bacteria</taxon>
        <taxon>Bacillati</taxon>
        <taxon>Bacillota</taxon>
        <taxon>Bacilli</taxon>
        <taxon>Bacillales</taxon>
        <taxon>Paenibacillaceae</taxon>
        <taxon>Paenibacillus</taxon>
    </lineage>
</organism>
<dbReference type="SMART" id="SM00028">
    <property type="entry name" value="TPR"/>
    <property type="match status" value="2"/>
</dbReference>
<reference evidence="6 7" key="1">
    <citation type="submission" date="2019-08" db="EMBL/GenBank/DDBJ databases">
        <title>Genome sequencing of Paenibacillus faecis DSM 23593(T).</title>
        <authorList>
            <person name="Kook J.-K."/>
            <person name="Park S.-N."/>
            <person name="Lim Y.K."/>
        </authorList>
    </citation>
    <scope>NUCLEOTIDE SEQUENCE [LARGE SCALE GENOMIC DNA]</scope>
    <source>
        <strain evidence="6 7">DSM 23593</strain>
    </source>
</reference>
<evidence type="ECO:0000313" key="6">
    <source>
        <dbReference type="EMBL" id="TYA15435.1"/>
    </source>
</evidence>
<dbReference type="PROSITE" id="PS50005">
    <property type="entry name" value="TPR"/>
    <property type="match status" value="1"/>
</dbReference>
<sequence>MTIWERLGLPPTTDMKAIKRAYARQLKVYHPEDDPAGYQALREAFDAAVGYAKKGAPLETAQNDEDWVNAEMETETEPTRETDLVLPRIRLMNPEAYPEPNSNREPDLVLPKIRLMNPEAYPEPNSNREPDLVLPKIRVMEMPPVAETDPAEANLRAVAEWIDRAAALYDDFPARISAVKWEELLHSETVWNLDTAPVVSAQLLSLLQTRRYLPTEVWQILEKSFGWLRIMEASDEYDPDLHADSFLLFYQRQLQSGFRFDSLLRTENVEIDRFLELRDLGHQALVMDHIPQAEQYLQSAYALFADDPDLLRLLGECCFRKNYYKKALDYFNRLIEIMPDEIDGYWYRAKLLHYKRDYAPLLEECKSILARWPDHEQARLLMAHAFLALGKKVEGISLVQRMAEVHHPASGTQSIPNRTKWRRFVNRKIVTGFVLALTAHLLLIGLLISSWNTANARIPISVKDLQAPNLISEQRYVELPNLDLKKLEVGEYVLNEQRVFEYKPYAFLRFDQYGDPERYIYLGEISGMPIIFLSETPLELAKEKRKTPLRGYLYPSNPELGLAVAQSLQWESLYSSDDAIGRLAAYSRSLNNLDAKAAEELAPSELAPFVETYFEVRGPIVETPYNRQFVFQLGILVFLGILGVYKTVFEYIRIRRIR</sequence>
<protein>
    <submittedName>
        <fullName evidence="6">Tetratricopeptide repeat protein</fullName>
    </submittedName>
</protein>
<proteinExistence type="predicted"/>
<evidence type="ECO:0000256" key="1">
    <source>
        <dbReference type="ARBA" id="ARBA00022705"/>
    </source>
</evidence>
<feature type="transmembrane region" description="Helical" evidence="4">
    <location>
        <begin position="429"/>
        <end position="451"/>
    </location>
</feature>
<keyword evidence="4" id="KW-1133">Transmembrane helix</keyword>
<evidence type="ECO:0000256" key="2">
    <source>
        <dbReference type="ARBA" id="ARBA00023016"/>
    </source>
</evidence>
<evidence type="ECO:0000313" key="7">
    <source>
        <dbReference type="Proteomes" id="UP000325218"/>
    </source>
</evidence>
<dbReference type="GO" id="GO:0006260">
    <property type="term" value="P:DNA replication"/>
    <property type="evidence" value="ECO:0007669"/>
    <property type="project" value="UniProtKB-KW"/>
</dbReference>
<feature type="repeat" description="TPR" evidence="3">
    <location>
        <begin position="308"/>
        <end position="341"/>
    </location>
</feature>
<keyword evidence="4" id="KW-0812">Transmembrane</keyword>
<dbReference type="InterPro" id="IPR036869">
    <property type="entry name" value="J_dom_sf"/>
</dbReference>
<dbReference type="AlphaFoldDB" id="A0A5D0D4D1"/>
<dbReference type="Pfam" id="PF14559">
    <property type="entry name" value="TPR_19"/>
    <property type="match status" value="1"/>
</dbReference>
<keyword evidence="7" id="KW-1185">Reference proteome</keyword>
<feature type="domain" description="J" evidence="5">
    <location>
        <begin position="2"/>
        <end position="53"/>
    </location>
</feature>
<name>A0A5D0D4D1_9BACL</name>
<evidence type="ECO:0000256" key="3">
    <source>
        <dbReference type="PROSITE-ProRule" id="PRU00339"/>
    </source>
</evidence>
<keyword evidence="2" id="KW-0346">Stress response</keyword>
<dbReference type="SUPFAM" id="SSF48452">
    <property type="entry name" value="TPR-like"/>
    <property type="match status" value="1"/>
</dbReference>
<accession>A0A5D0D4D1</accession>
<dbReference type="InterPro" id="IPR019734">
    <property type="entry name" value="TPR_rpt"/>
</dbReference>
<dbReference type="Gene3D" id="1.25.40.10">
    <property type="entry name" value="Tetratricopeptide repeat domain"/>
    <property type="match status" value="1"/>
</dbReference>
<keyword evidence="4" id="KW-0472">Membrane</keyword>
<dbReference type="InterPro" id="IPR011990">
    <property type="entry name" value="TPR-like_helical_dom_sf"/>
</dbReference>
<gene>
    <name evidence="6" type="ORF">FRY98_07375</name>
</gene>
<dbReference type="PROSITE" id="PS50076">
    <property type="entry name" value="DNAJ_2"/>
    <property type="match status" value="1"/>
</dbReference>
<dbReference type="RefSeq" id="WP_148451024.1">
    <property type="nucleotide sequence ID" value="NZ_VSDO01000001.1"/>
</dbReference>
<dbReference type="EMBL" id="VSDO01000001">
    <property type="protein sequence ID" value="TYA15435.1"/>
    <property type="molecule type" value="Genomic_DNA"/>
</dbReference>
<dbReference type="OrthoDB" id="9816462at2"/>